<evidence type="ECO:0000313" key="3">
    <source>
        <dbReference type="Proteomes" id="UP000784294"/>
    </source>
</evidence>
<dbReference type="EMBL" id="CAAALY010026849">
    <property type="protein sequence ID" value="VEL16022.1"/>
    <property type="molecule type" value="Genomic_DNA"/>
</dbReference>
<evidence type="ECO:0000256" key="1">
    <source>
        <dbReference type="SAM" id="MobiDB-lite"/>
    </source>
</evidence>
<feature type="compositionally biased region" description="Low complexity" evidence="1">
    <location>
        <begin position="194"/>
        <end position="205"/>
    </location>
</feature>
<keyword evidence="3" id="KW-1185">Reference proteome</keyword>
<feature type="non-terminal residue" evidence="2">
    <location>
        <position position="1"/>
    </location>
</feature>
<sequence>PKIQIVKPAFPGTPERVVYKQPTADQLSHVPNAGTMDSSGFAAATTPARGVWLNLSLPLISEFVPSPTLPDNLTTSSLFLTDYADSYPIDSTLPPDNKNMVSARLRRLIRIPVQTSLLHLEAHGSLCLDNLSFQPQVLEGSPTGPTSAGIFSCPRQLVWIVPNQSTSSAKLRVLNYDNDGYPVDPFLEPDNRQSTSTSTPFTFTR</sequence>
<proteinExistence type="predicted"/>
<gene>
    <name evidence="2" type="ORF">PXEA_LOCUS9462</name>
</gene>
<accession>A0A3S4ZNM6</accession>
<name>A0A3S4ZNM6_9PLAT</name>
<comment type="caution">
    <text evidence="2">The sequence shown here is derived from an EMBL/GenBank/DDBJ whole genome shotgun (WGS) entry which is preliminary data.</text>
</comment>
<organism evidence="2 3">
    <name type="scientific">Protopolystoma xenopodis</name>
    <dbReference type="NCBI Taxonomy" id="117903"/>
    <lineage>
        <taxon>Eukaryota</taxon>
        <taxon>Metazoa</taxon>
        <taxon>Spiralia</taxon>
        <taxon>Lophotrochozoa</taxon>
        <taxon>Platyhelminthes</taxon>
        <taxon>Monogenea</taxon>
        <taxon>Polyopisthocotylea</taxon>
        <taxon>Polystomatidea</taxon>
        <taxon>Polystomatidae</taxon>
        <taxon>Protopolystoma</taxon>
    </lineage>
</organism>
<reference evidence="2" key="1">
    <citation type="submission" date="2018-11" db="EMBL/GenBank/DDBJ databases">
        <authorList>
            <consortium name="Pathogen Informatics"/>
        </authorList>
    </citation>
    <scope>NUCLEOTIDE SEQUENCE</scope>
</reference>
<evidence type="ECO:0000313" key="2">
    <source>
        <dbReference type="EMBL" id="VEL16022.1"/>
    </source>
</evidence>
<dbReference type="AlphaFoldDB" id="A0A3S4ZNM6"/>
<dbReference type="Proteomes" id="UP000784294">
    <property type="component" value="Unassembled WGS sequence"/>
</dbReference>
<feature type="region of interest" description="Disordered" evidence="1">
    <location>
        <begin position="184"/>
        <end position="205"/>
    </location>
</feature>
<protein>
    <submittedName>
        <fullName evidence="2">Uncharacterized protein</fullName>
    </submittedName>
</protein>